<evidence type="ECO:0000256" key="9">
    <source>
        <dbReference type="ARBA" id="ARBA00023235"/>
    </source>
</evidence>
<comment type="function">
    <text evidence="11">Involved in the biosynthesis of isoprenoids. Catalyzes the 1,3-allylic rearrangement of the homoallylic substrate isopentenyl (IPP) to its allylic isomer, dimethylallyl diphosphate (DMAPP).</text>
</comment>
<keyword evidence="7 11" id="KW-0521">NADP</keyword>
<dbReference type="KEGG" id="hhw:NCTC503_00157"/>
<dbReference type="GO" id="GO:0010181">
    <property type="term" value="F:FMN binding"/>
    <property type="evidence" value="ECO:0007669"/>
    <property type="project" value="UniProtKB-UniRule"/>
</dbReference>
<dbReference type="CDD" id="cd02811">
    <property type="entry name" value="IDI-2_FMN"/>
    <property type="match status" value="1"/>
</dbReference>
<evidence type="ECO:0000256" key="5">
    <source>
        <dbReference type="ARBA" id="ARBA00022723"/>
    </source>
</evidence>
<dbReference type="PANTHER" id="PTHR43665">
    <property type="entry name" value="ISOPENTENYL-DIPHOSPHATE DELTA-ISOMERASE"/>
    <property type="match status" value="1"/>
</dbReference>
<evidence type="ECO:0000256" key="1">
    <source>
        <dbReference type="ARBA" id="ARBA00001917"/>
    </source>
</evidence>
<dbReference type="GO" id="GO:0016491">
    <property type="term" value="F:oxidoreductase activity"/>
    <property type="evidence" value="ECO:0007669"/>
    <property type="project" value="InterPro"/>
</dbReference>
<keyword evidence="5 11" id="KW-0479">Metal-binding</keyword>
<evidence type="ECO:0000259" key="12">
    <source>
        <dbReference type="Pfam" id="PF01070"/>
    </source>
</evidence>
<keyword evidence="14" id="KW-1185">Reference proteome</keyword>
<dbReference type="GO" id="GO:0000287">
    <property type="term" value="F:magnesium ion binding"/>
    <property type="evidence" value="ECO:0007669"/>
    <property type="project" value="UniProtKB-UniRule"/>
</dbReference>
<keyword evidence="6 11" id="KW-0460">Magnesium</keyword>
<evidence type="ECO:0000256" key="6">
    <source>
        <dbReference type="ARBA" id="ARBA00022842"/>
    </source>
</evidence>
<evidence type="ECO:0000256" key="11">
    <source>
        <dbReference type="HAMAP-Rule" id="MF_00354"/>
    </source>
</evidence>
<feature type="binding site" evidence="11">
    <location>
        <position position="219"/>
    </location>
    <ligand>
        <name>FMN</name>
        <dbReference type="ChEBI" id="CHEBI:58210"/>
    </ligand>
</feature>
<proteinExistence type="inferred from homology"/>
<dbReference type="SUPFAM" id="SSF51395">
    <property type="entry name" value="FMN-linked oxidoreductases"/>
    <property type="match status" value="1"/>
</dbReference>
<organism evidence="13 14">
    <name type="scientific">Hathewaya histolytica</name>
    <name type="common">Clostridium histolyticum</name>
    <dbReference type="NCBI Taxonomy" id="1498"/>
    <lineage>
        <taxon>Bacteria</taxon>
        <taxon>Bacillati</taxon>
        <taxon>Bacillota</taxon>
        <taxon>Clostridia</taxon>
        <taxon>Eubacteriales</taxon>
        <taxon>Clostridiaceae</taxon>
        <taxon>Hathewaya</taxon>
    </lineage>
</organism>
<keyword evidence="4 11" id="KW-0288">FMN</keyword>
<dbReference type="GO" id="GO:0005737">
    <property type="term" value="C:cytoplasm"/>
    <property type="evidence" value="ECO:0007669"/>
    <property type="project" value="UniProtKB-SubCell"/>
</dbReference>
<evidence type="ECO:0000313" key="14">
    <source>
        <dbReference type="Proteomes" id="UP000308489"/>
    </source>
</evidence>
<name>A0A4U9QX20_HATHI</name>
<evidence type="ECO:0000256" key="2">
    <source>
        <dbReference type="ARBA" id="ARBA00022490"/>
    </source>
</evidence>
<comment type="catalytic activity">
    <reaction evidence="11">
        <text>isopentenyl diphosphate = dimethylallyl diphosphate</text>
        <dbReference type="Rhea" id="RHEA:23284"/>
        <dbReference type="ChEBI" id="CHEBI:57623"/>
        <dbReference type="ChEBI" id="CHEBI:128769"/>
        <dbReference type="EC" id="5.3.3.2"/>
    </reaction>
</comment>
<feature type="binding site" evidence="11">
    <location>
        <begin position="286"/>
        <end position="287"/>
    </location>
    <ligand>
        <name>FMN</name>
        <dbReference type="ChEBI" id="CHEBI:58210"/>
    </ligand>
</feature>
<feature type="binding site" evidence="11">
    <location>
        <position position="98"/>
    </location>
    <ligand>
        <name>FMN</name>
        <dbReference type="ChEBI" id="CHEBI:58210"/>
    </ligand>
</feature>
<feature type="binding site" evidence="11">
    <location>
        <position position="157"/>
    </location>
    <ligand>
        <name>substrate</name>
    </ligand>
</feature>
<evidence type="ECO:0000256" key="7">
    <source>
        <dbReference type="ARBA" id="ARBA00022857"/>
    </source>
</evidence>
<feature type="binding site" evidence="11">
    <location>
        <position position="127"/>
    </location>
    <ligand>
        <name>FMN</name>
        <dbReference type="ChEBI" id="CHEBI:58210"/>
    </ligand>
</feature>
<comment type="cofactor">
    <cofactor evidence="11">
        <name>NADPH</name>
        <dbReference type="ChEBI" id="CHEBI:57783"/>
    </cofactor>
</comment>
<comment type="subunit">
    <text evidence="10 11">Homooctamer. Dimer of tetramers.</text>
</comment>
<gene>
    <name evidence="11 13" type="primary">fni</name>
    <name evidence="13" type="ORF">NCTC503_00157</name>
</gene>
<comment type="subcellular location">
    <subcellularLocation>
        <location evidence="11">Cytoplasm</location>
    </subcellularLocation>
</comment>
<dbReference type="NCBIfam" id="TIGR02151">
    <property type="entry name" value="IPP_isom_2"/>
    <property type="match status" value="1"/>
</dbReference>
<keyword evidence="2 11" id="KW-0963">Cytoplasm</keyword>
<sequence length="345" mass="38880">MELNEQEIRAARKNEHISNFLKMEKHSKDYFKDINLFHNALPDINFEEIDTSYEFLNKKISLPFMINAITGGTEDTKVINKNLATLARKFNIPMAVGSQTVALKDKRSRDSFTIVRDIIGDGVVISNLSATSPYENVLKVIEMVDADAVQLHLNVAQEICMPEGDREFKGILKNIENIIKNISKPVIVKEVGFGISYEAAKKLSEIGVKYIDVGGKGGTNFIEIENMRNLVFDYSEFFSWGIPTPQSLVLCKKADYNFKLIASGGISKAEHIVKSLILGAEIAGVSGKILRTLKLKGIYEAEKEIEGLAHKIRVLMLLLGCKNIEQLKNLNYIYEYEKELNHYIK</sequence>
<dbReference type="OrthoDB" id="9795032at2"/>
<dbReference type="RefSeq" id="WP_138208998.1">
    <property type="nucleotide sequence ID" value="NZ_CBCRUQ010000011.1"/>
</dbReference>
<feature type="binding site" evidence="11">
    <location>
        <begin position="12"/>
        <end position="13"/>
    </location>
    <ligand>
        <name>substrate</name>
    </ligand>
</feature>
<keyword evidence="3 11" id="KW-0285">Flavoprotein</keyword>
<dbReference type="InterPro" id="IPR000262">
    <property type="entry name" value="FMN-dep_DH"/>
</dbReference>
<protein>
    <recommendedName>
        <fullName evidence="11">Isopentenyl-diphosphate delta-isomerase</fullName>
        <shortName evidence="11">IPP isomerase</shortName>
        <ecNumber evidence="11">5.3.3.2</ecNumber>
    </recommendedName>
    <alternativeName>
        <fullName evidence="11">Isopentenyl diphosphate:dimethylallyl diphosphate isomerase</fullName>
    </alternativeName>
    <alternativeName>
        <fullName evidence="11">Isopentenyl pyrophosphate isomerase</fullName>
    </alternativeName>
    <alternativeName>
        <fullName evidence="11">Type 2 isopentenyl diphosphate isomerase</fullName>
        <shortName evidence="11">IDI-2</shortName>
    </alternativeName>
</protein>
<dbReference type="PIRSF" id="PIRSF003314">
    <property type="entry name" value="IPP_isomerase"/>
    <property type="match status" value="1"/>
</dbReference>
<accession>A0A4U9QX20</accession>
<evidence type="ECO:0000256" key="3">
    <source>
        <dbReference type="ARBA" id="ARBA00022630"/>
    </source>
</evidence>
<dbReference type="Pfam" id="PF01070">
    <property type="entry name" value="FMN_dh"/>
    <property type="match status" value="1"/>
</dbReference>
<comment type="cofactor">
    <cofactor evidence="11">
        <name>Mg(2+)</name>
        <dbReference type="ChEBI" id="CHEBI:18420"/>
    </cofactor>
</comment>
<dbReference type="EMBL" id="LR590481">
    <property type="protein sequence ID" value="VTQ82331.1"/>
    <property type="molecule type" value="Genomic_DNA"/>
</dbReference>
<dbReference type="Proteomes" id="UP000308489">
    <property type="component" value="Chromosome 1"/>
</dbReference>
<evidence type="ECO:0000256" key="10">
    <source>
        <dbReference type="ARBA" id="ARBA00025810"/>
    </source>
</evidence>
<evidence type="ECO:0000256" key="8">
    <source>
        <dbReference type="ARBA" id="ARBA00023229"/>
    </source>
</evidence>
<dbReference type="AlphaFoldDB" id="A0A4U9QX20"/>
<dbReference type="InterPro" id="IPR013785">
    <property type="entry name" value="Aldolase_TIM"/>
</dbReference>
<feature type="binding site" evidence="11">
    <location>
        <position position="189"/>
    </location>
    <ligand>
        <name>FMN</name>
        <dbReference type="ChEBI" id="CHEBI:58210"/>
    </ligand>
</feature>
<reference evidence="13 14" key="1">
    <citation type="submission" date="2019-05" db="EMBL/GenBank/DDBJ databases">
        <authorList>
            <consortium name="Pathogen Informatics"/>
        </authorList>
    </citation>
    <scope>NUCLEOTIDE SEQUENCE [LARGE SCALE GENOMIC DNA]</scope>
    <source>
        <strain evidence="13 14">NCTC503</strain>
    </source>
</reference>
<dbReference type="InterPro" id="IPR011179">
    <property type="entry name" value="IPdP_isomerase"/>
</dbReference>
<comment type="caution">
    <text evidence="11">Lacks conserved residue(s) required for the propagation of feature annotation.</text>
</comment>
<dbReference type="HAMAP" id="MF_00354">
    <property type="entry name" value="Idi_2"/>
    <property type="match status" value="1"/>
</dbReference>
<evidence type="ECO:0000256" key="4">
    <source>
        <dbReference type="ARBA" id="ARBA00022643"/>
    </source>
</evidence>
<feature type="binding site" evidence="11">
    <location>
        <begin position="68"/>
        <end position="70"/>
    </location>
    <ligand>
        <name>FMN</name>
        <dbReference type="ChEBI" id="CHEBI:58210"/>
    </ligand>
</feature>
<dbReference type="EC" id="5.3.3.2" evidence="11"/>
<evidence type="ECO:0000313" key="13">
    <source>
        <dbReference type="EMBL" id="VTQ82331.1"/>
    </source>
</evidence>
<keyword evidence="8 11" id="KW-0414">Isoprene biosynthesis</keyword>
<comment type="cofactor">
    <cofactor evidence="1 11">
        <name>FMN</name>
        <dbReference type="ChEBI" id="CHEBI:58210"/>
    </cofactor>
</comment>
<dbReference type="GO" id="GO:0070402">
    <property type="term" value="F:NADPH binding"/>
    <property type="evidence" value="ECO:0007669"/>
    <property type="project" value="UniProtKB-UniRule"/>
</dbReference>
<dbReference type="GO" id="GO:0008299">
    <property type="term" value="P:isoprenoid biosynthetic process"/>
    <property type="evidence" value="ECO:0007669"/>
    <property type="project" value="UniProtKB-UniRule"/>
</dbReference>
<dbReference type="Gene3D" id="3.20.20.70">
    <property type="entry name" value="Aldolase class I"/>
    <property type="match status" value="1"/>
</dbReference>
<feature type="domain" description="FMN-dependent dehydrogenase" evidence="12">
    <location>
        <begin position="173"/>
        <end position="329"/>
    </location>
</feature>
<feature type="binding site" evidence="11">
    <location>
        <position position="158"/>
    </location>
    <ligand>
        <name>Mg(2+)</name>
        <dbReference type="ChEBI" id="CHEBI:18420"/>
    </ligand>
</feature>
<dbReference type="GO" id="GO:0004452">
    <property type="term" value="F:isopentenyl-diphosphate delta-isomerase activity"/>
    <property type="evidence" value="ECO:0007669"/>
    <property type="project" value="UniProtKB-UniRule"/>
</dbReference>
<dbReference type="PANTHER" id="PTHR43665:SF1">
    <property type="entry name" value="ISOPENTENYL-DIPHOSPHATE DELTA-ISOMERASE"/>
    <property type="match status" value="1"/>
</dbReference>
<comment type="similarity">
    <text evidence="11">Belongs to the IPP isomerase type 2 family.</text>
</comment>
<keyword evidence="9 11" id="KW-0413">Isomerase</keyword>